<proteinExistence type="predicted"/>
<sequence length="1338" mass="146338">MPVSGNEETGLKPVARMSSNYTAGIPIKKRRFPLIRPPSPAPEVQSSLPVGNESLQKEDSCPSEGSALSNASVPASSSALSDANKDSLHEEMQGNSDATNVKMVHSNAGSSRVRVEEPSLSMHPLPMAGVGSRQRLASADKSANTTMISAKTELNLSPSETPVLSIGKDVSSKQKVEEKSKLELSKPSGITELSLGIKEHLLSGMPGQNGEVSYHNQDRELPVSLNFSSSKGEGSNQRKGNDFDRNSDDANRPANRSNWDLNTTMDAWDGQMVDEASGQATMGGFNTIGGTHDIKPLISSVGMVGDGVTSQIRKENESRSNGAVQPDLSGWRCNSNDNLHLGLSPSGLLSDTIQKPSGSSASNVNQKPSNSSASNVNQKPSYASAANVNQKPFSSSAPLNPGSNMANLSMPKTFVLTGNLDKVNIRTVKSEPHDESINHDLKCASANPKELPDLRAVKAELLERCNLEALKPSTFSTLKLVGPRSIKSEPVHESIQETVNKITLNDSDEMMLHDHDIGGETASPVDLSGKTRSVDLSTSGIVSNSFEHSLSSKISHLSGAVPQEKSESARLIAADTMSASAPHDGYEVNVSGVVDTAIAEDKNVDDAEQPRLVFVNGAPPDSMGNGEGSASDDEKINLSGDMLEEDSYGTDYESDGNHDLGTAVDAEHGMGEEEFEDGEVREPPADTRMEEAVLEKEEVQPFNNGGDSDREQIDFVGLPCDGHPTSSYVENKDTQTEEPIEPNNNNIKKFDETHDEKFDKVADDKDAILQESSAVEMSTSGAANCPKGKKIEQSSDEAPGASQGNSETVVQGSDEDVKDTYVCDKNISALPMAESSFNVDDTARDANSGGHKSRIINLRASISSSPGKTRTIPARSLPTRAGRLPDVALEEDKLSSRGRDEICTEGSHKFSRDRHQDQSSGNIRLNFGRGRGRISSRIDTVRGDWGPERDFVPEFYNGPVDFRVPRPKYGSENDLQFNSFNVGFNGAFAGNGRGRRKPMSDEAPAFRHPPSRRRSPGGREGPPGRGHEMARRIPRNISPGRCIGEDGSGLVGLRHGEKFMRGLPNDNSGPLYAHPQASYEGLDGQFVRGSRNFLPMQRRGLPRIRSKSPIGSRRRSPDGFGGHPELPNRRSPPIYGMERMRSSDHSCFPAEMVVRRHGSPYLSRQDMDSGRNLGHPNPIMPNRSPSGRVLFRNTRRLDMIDPRERTDNDDYFGRPMHSGRYQELGADGSSEERRRFTDRRGPVRPFRPHYNSVEGEDFHLNAENGPRPFRFCPENDSEFHDRGNLREREFDRRIKNRPGNAPRRTRNIEEQEGSYRHGGHVWHDDTFDDMSRIKRKRF</sequence>
<keyword evidence="2" id="KW-1185">Reference proteome</keyword>
<dbReference type="Proteomes" id="UP001164539">
    <property type="component" value="Chromosome 4"/>
</dbReference>
<organism evidence="1 2">
    <name type="scientific">Melia azedarach</name>
    <name type="common">Chinaberry tree</name>
    <dbReference type="NCBI Taxonomy" id="155640"/>
    <lineage>
        <taxon>Eukaryota</taxon>
        <taxon>Viridiplantae</taxon>
        <taxon>Streptophyta</taxon>
        <taxon>Embryophyta</taxon>
        <taxon>Tracheophyta</taxon>
        <taxon>Spermatophyta</taxon>
        <taxon>Magnoliopsida</taxon>
        <taxon>eudicotyledons</taxon>
        <taxon>Gunneridae</taxon>
        <taxon>Pentapetalae</taxon>
        <taxon>rosids</taxon>
        <taxon>malvids</taxon>
        <taxon>Sapindales</taxon>
        <taxon>Meliaceae</taxon>
        <taxon>Melia</taxon>
    </lineage>
</organism>
<dbReference type="EMBL" id="CM051397">
    <property type="protein sequence ID" value="KAJ4719779.1"/>
    <property type="molecule type" value="Genomic_DNA"/>
</dbReference>
<reference evidence="1 2" key="1">
    <citation type="journal article" date="2023" name="Science">
        <title>Complex scaffold remodeling in plant triterpene biosynthesis.</title>
        <authorList>
            <person name="De La Pena R."/>
            <person name="Hodgson H."/>
            <person name="Liu J.C."/>
            <person name="Stephenson M.J."/>
            <person name="Martin A.C."/>
            <person name="Owen C."/>
            <person name="Harkess A."/>
            <person name="Leebens-Mack J."/>
            <person name="Jimenez L.E."/>
            <person name="Osbourn A."/>
            <person name="Sattely E.S."/>
        </authorList>
    </citation>
    <scope>NUCLEOTIDE SEQUENCE [LARGE SCALE GENOMIC DNA]</scope>
    <source>
        <strain evidence="2">cv. JPN11</strain>
        <tissue evidence="1">Leaf</tissue>
    </source>
</reference>
<evidence type="ECO:0000313" key="1">
    <source>
        <dbReference type="EMBL" id="KAJ4719779.1"/>
    </source>
</evidence>
<accession>A0ACC1Y9L2</accession>
<name>A0ACC1Y9L2_MELAZ</name>
<evidence type="ECO:0000313" key="2">
    <source>
        <dbReference type="Proteomes" id="UP001164539"/>
    </source>
</evidence>
<gene>
    <name evidence="1" type="ORF">OWV82_007706</name>
</gene>
<protein>
    <submittedName>
        <fullName evidence="1">Serine-rich adhesin for platelets like</fullName>
    </submittedName>
</protein>
<comment type="caution">
    <text evidence="1">The sequence shown here is derived from an EMBL/GenBank/DDBJ whole genome shotgun (WGS) entry which is preliminary data.</text>
</comment>